<dbReference type="GO" id="GO:0007165">
    <property type="term" value="P:signal transduction"/>
    <property type="evidence" value="ECO:0007669"/>
    <property type="project" value="TreeGrafter"/>
</dbReference>
<dbReference type="CDD" id="cd14137">
    <property type="entry name" value="STKc_GSK3"/>
    <property type="match status" value="1"/>
</dbReference>
<dbReference type="VEuPathDB" id="TriTrypDB:Tc_MARK_4866"/>
<dbReference type="VEuPathDB" id="TriTrypDB:C3747_83g57"/>
<evidence type="ECO:0000256" key="3">
    <source>
        <dbReference type="ARBA" id="ARBA00022679"/>
    </source>
</evidence>
<evidence type="ECO:0000256" key="2">
    <source>
        <dbReference type="ARBA" id="ARBA00022527"/>
    </source>
</evidence>
<dbReference type="GO" id="GO:0030154">
    <property type="term" value="P:cell differentiation"/>
    <property type="evidence" value="ECO:0007669"/>
    <property type="project" value="TreeGrafter"/>
</dbReference>
<dbReference type="GO" id="GO:0005634">
    <property type="term" value="C:nucleus"/>
    <property type="evidence" value="ECO:0007669"/>
    <property type="project" value="TreeGrafter"/>
</dbReference>
<dbReference type="SMART" id="SM00220">
    <property type="entry name" value="S_TKc"/>
    <property type="match status" value="1"/>
</dbReference>
<accession>A0A2V2UWH1</accession>
<dbReference type="VEuPathDB" id="TriTrypDB:TCDM_02524"/>
<dbReference type="VEuPathDB" id="TriTrypDB:TcG_05607"/>
<dbReference type="VEuPathDB" id="TriTrypDB:TcCLB.506857.10"/>
<dbReference type="InterPro" id="IPR011009">
    <property type="entry name" value="Kinase-like_dom_sf"/>
</dbReference>
<evidence type="ECO:0000256" key="7">
    <source>
        <dbReference type="PROSITE-ProRule" id="PRU10141"/>
    </source>
</evidence>
<dbReference type="AlphaFoldDB" id="A0A2V2UWH1"/>
<dbReference type="GO" id="GO:0005737">
    <property type="term" value="C:cytoplasm"/>
    <property type="evidence" value="ECO:0007669"/>
    <property type="project" value="TreeGrafter"/>
</dbReference>
<dbReference type="GO" id="GO:0004674">
    <property type="term" value="F:protein serine/threonine kinase activity"/>
    <property type="evidence" value="ECO:0007669"/>
    <property type="project" value="UniProtKB-KW"/>
</dbReference>
<organism evidence="11 12">
    <name type="scientific">Trypanosoma cruzi</name>
    <dbReference type="NCBI Taxonomy" id="5693"/>
    <lineage>
        <taxon>Eukaryota</taxon>
        <taxon>Discoba</taxon>
        <taxon>Euglenozoa</taxon>
        <taxon>Kinetoplastea</taxon>
        <taxon>Metakinetoplastina</taxon>
        <taxon>Trypanosomatida</taxon>
        <taxon>Trypanosomatidae</taxon>
        <taxon>Trypanosoma</taxon>
        <taxon>Schizotrypanum</taxon>
    </lineage>
</organism>
<feature type="region of interest" description="Disordered" evidence="9">
    <location>
        <begin position="94"/>
        <end position="126"/>
    </location>
</feature>
<feature type="domain" description="Protein kinase" evidence="10">
    <location>
        <begin position="42"/>
        <end position="414"/>
    </location>
</feature>
<feature type="region of interest" description="Disordered" evidence="9">
    <location>
        <begin position="459"/>
        <end position="486"/>
    </location>
</feature>
<sequence length="486" mass="53323">MRKLSGDLKATTATPLTPPVTTPQPQPDGTDRGKSAGGQATYEPLHVLGQGSFGVVMMARVRETGKMVAVKKVLFDRRLHHRELLLLRDHLGPATHAGQAGTRNNDDPGKEAGKTDPSSTNNSVGEVGFTPLGDLTSVPTTVSYHPCIVRLLDHFTVAGPNGEQYLYIVMDYLPLDIHRLHHIYLRQKQQRMPFILVKVIMFQLARALMFLHLRGICHRDVKPSNLLIDPETGVLKLCDFGSAKVMQPQGVNGPREKNVSYICSRYYRAPELLLGSLYYHFHVDMWAAGCVLAELLCGEVLFKGASTVDQMAEIFKVLGAPSRQELLALNPQGAEALFHATGAGLEVTPTSAANTATSSDYLQRYHALRIKALQWQHVLPPNTPPAAVSLVGELLRYTPAERLSAAEVLEHSFFDDVFAEDASLPNGAPLPVSMFEVTAEEMEALPPWLLERMASAEASARRRHVSAGGSGKLVPPQKRQEQEGRK</sequence>
<dbReference type="PANTHER" id="PTHR24057:SF0">
    <property type="entry name" value="PROTEIN KINASE SHAGGY-RELATED"/>
    <property type="match status" value="1"/>
</dbReference>
<evidence type="ECO:0000256" key="8">
    <source>
        <dbReference type="RuleBase" id="RU000304"/>
    </source>
</evidence>
<comment type="similarity">
    <text evidence="1">Belongs to the protein kinase superfamily. CMGC Ser/Thr protein kinase family. GSK-3 subfamily.</text>
</comment>
<gene>
    <name evidence="11" type="ORF">C4B63_76g53</name>
</gene>
<dbReference type="EMBL" id="PRFA01000076">
    <property type="protein sequence ID" value="PWU88321.1"/>
    <property type="molecule type" value="Genomic_DNA"/>
</dbReference>
<feature type="compositionally biased region" description="Pro residues" evidence="9">
    <location>
        <begin position="16"/>
        <end position="26"/>
    </location>
</feature>
<dbReference type="InterPro" id="IPR017441">
    <property type="entry name" value="Protein_kinase_ATP_BS"/>
</dbReference>
<dbReference type="VEuPathDB" id="TriTrypDB:C4B63_76g53"/>
<dbReference type="VEuPathDB" id="TriTrypDB:TCSYLVIO_001246"/>
<dbReference type="Pfam" id="PF00069">
    <property type="entry name" value="Pkinase"/>
    <property type="match status" value="1"/>
</dbReference>
<evidence type="ECO:0000256" key="4">
    <source>
        <dbReference type="ARBA" id="ARBA00022741"/>
    </source>
</evidence>
<protein>
    <submittedName>
        <fullName evidence="11">Putative glycogen synthase kinase-3 alpha</fullName>
    </submittedName>
</protein>
<dbReference type="VEuPathDB" id="TriTrypDB:TcBrA4_0093370"/>
<dbReference type="InterPro" id="IPR050591">
    <property type="entry name" value="GSK-3"/>
</dbReference>
<dbReference type="PROSITE" id="PS50011">
    <property type="entry name" value="PROTEIN_KINASE_DOM"/>
    <property type="match status" value="1"/>
</dbReference>
<dbReference type="InterPro" id="IPR039192">
    <property type="entry name" value="STKc_GSK3"/>
</dbReference>
<name>A0A2V2UWH1_TRYCR</name>
<dbReference type="VEuPathDB" id="TriTrypDB:TcCL_NonESM00502"/>
<comment type="caution">
    <text evidence="11">The sequence shown here is derived from an EMBL/GenBank/DDBJ whole genome shotgun (WGS) entry which is preliminary data.</text>
</comment>
<dbReference type="VEuPathDB" id="TriTrypDB:BCY84_17436"/>
<dbReference type="Gene3D" id="1.10.510.10">
    <property type="entry name" value="Transferase(Phosphotransferase) domain 1"/>
    <property type="match status" value="1"/>
</dbReference>
<evidence type="ECO:0000256" key="9">
    <source>
        <dbReference type="SAM" id="MobiDB-lite"/>
    </source>
</evidence>
<keyword evidence="3" id="KW-0808">Transferase</keyword>
<keyword evidence="4 7" id="KW-0547">Nucleotide-binding</keyword>
<keyword evidence="2 8" id="KW-0723">Serine/threonine-protein kinase</keyword>
<dbReference type="GO" id="GO:0005524">
    <property type="term" value="F:ATP binding"/>
    <property type="evidence" value="ECO:0007669"/>
    <property type="project" value="UniProtKB-UniRule"/>
</dbReference>
<evidence type="ECO:0000259" key="10">
    <source>
        <dbReference type="PROSITE" id="PS50011"/>
    </source>
</evidence>
<dbReference type="FunFam" id="1.10.510.10:FF:000624">
    <property type="entry name" value="Mitogen-activated protein kinase"/>
    <property type="match status" value="1"/>
</dbReference>
<keyword evidence="6 7" id="KW-0067">ATP-binding</keyword>
<proteinExistence type="inferred from homology"/>
<keyword evidence="5 11" id="KW-0418">Kinase</keyword>
<feature type="region of interest" description="Disordered" evidence="9">
    <location>
        <begin position="1"/>
        <end position="39"/>
    </location>
</feature>
<evidence type="ECO:0000313" key="11">
    <source>
        <dbReference type="EMBL" id="PWU88321.1"/>
    </source>
</evidence>
<dbReference type="VEuPathDB" id="TriTrypDB:TcYC6_0022420"/>
<dbReference type="SUPFAM" id="SSF56112">
    <property type="entry name" value="Protein kinase-like (PK-like)"/>
    <property type="match status" value="1"/>
</dbReference>
<evidence type="ECO:0000256" key="6">
    <source>
        <dbReference type="ARBA" id="ARBA00022840"/>
    </source>
</evidence>
<dbReference type="PROSITE" id="PS00107">
    <property type="entry name" value="PROTEIN_KINASE_ATP"/>
    <property type="match status" value="1"/>
</dbReference>
<dbReference type="Proteomes" id="UP000246121">
    <property type="component" value="Unassembled WGS sequence"/>
</dbReference>
<dbReference type="InterPro" id="IPR000719">
    <property type="entry name" value="Prot_kinase_dom"/>
</dbReference>
<reference evidence="11 12" key="1">
    <citation type="journal article" date="2018" name="Microb. Genom.">
        <title>Expanding an expanded genome: long-read sequencing of Trypanosoma cruzi.</title>
        <authorList>
            <person name="Berna L."/>
            <person name="Rodriguez M."/>
            <person name="Chiribao M.L."/>
            <person name="Parodi-Talice A."/>
            <person name="Pita S."/>
            <person name="Rijo G."/>
            <person name="Alvarez-Valin F."/>
            <person name="Robello C."/>
        </authorList>
    </citation>
    <scope>NUCLEOTIDE SEQUENCE [LARGE SCALE GENOMIC DNA]</scope>
    <source>
        <strain evidence="11 12">Dm28c</strain>
    </source>
</reference>
<dbReference type="VEuPathDB" id="TriTrypDB:ECC02_005768"/>
<evidence type="ECO:0000256" key="5">
    <source>
        <dbReference type="ARBA" id="ARBA00022777"/>
    </source>
</evidence>
<dbReference type="InterPro" id="IPR008271">
    <property type="entry name" value="Ser/Thr_kinase_AS"/>
</dbReference>
<evidence type="ECO:0000256" key="1">
    <source>
        <dbReference type="ARBA" id="ARBA00005527"/>
    </source>
</evidence>
<dbReference type="Gene3D" id="3.30.200.20">
    <property type="entry name" value="Phosphorylase Kinase, domain 1"/>
    <property type="match status" value="1"/>
</dbReference>
<dbReference type="VEuPathDB" id="TriTrypDB:TcCLB.509207.80"/>
<feature type="binding site" evidence="7">
    <location>
        <position position="72"/>
    </location>
    <ligand>
        <name>ATP</name>
        <dbReference type="ChEBI" id="CHEBI:30616"/>
    </ligand>
</feature>
<evidence type="ECO:0000313" key="12">
    <source>
        <dbReference type="Proteomes" id="UP000246121"/>
    </source>
</evidence>
<feature type="compositionally biased region" description="Basic and acidic residues" evidence="9">
    <location>
        <begin position="104"/>
        <end position="114"/>
    </location>
</feature>
<dbReference type="PROSITE" id="PS00108">
    <property type="entry name" value="PROTEIN_KINASE_ST"/>
    <property type="match status" value="1"/>
</dbReference>
<dbReference type="PANTHER" id="PTHR24057">
    <property type="entry name" value="GLYCOGEN SYNTHASE KINASE-3 ALPHA"/>
    <property type="match status" value="1"/>
</dbReference>